<dbReference type="PANTHER" id="PTHR46641">
    <property type="entry name" value="FMRFAMIDE RECEPTOR-RELATED"/>
    <property type="match status" value="1"/>
</dbReference>
<feature type="transmembrane region" description="Helical" evidence="5">
    <location>
        <begin position="135"/>
        <end position="156"/>
    </location>
</feature>
<sequence length="695" mass="74740">YEVELYATIGEYRAHKWLNWVASPALFCIGTAGNVLLIWLLLPNCKATATYRYLVVLLGLLDQMVLTSGLLSRWLQHAFGFSLERTGLVACLINKFASYFASTCSALLIGVVSLERALAIRSPLRAARMQSGRRLRLVMLAVVTFSLLANCHWLFILDHHYVSASDDDVNATNASFEAYPMCDIRESAQHLSSILSVADAVLYSVVPLVVIFTCNATTIAKLRQARLRRLRQLSAVGLDETAPGVSATKVKTKTTNSRSPELVHWRAGGARDGKVTADAEVTAPLGGSSSGSGSRIRELANVSVCGSGVSGGSHVRSPMNRRASVQQVTVLLLSISTFYLVASLPVALLKILTTIAGVIDTNAVNSDYRMYSQYRLAETITYLCMYSNHADSLARRLGQKAIRLLTVGAYLTAILSASVVMAVYYCWMQPDVFAACRGQTVRAEWPAVYSGSLASAKMKTCTTAALLTAAALMLCSLAVAVPLDCPINRHADWEIIAGKNISQLLINIKLSNGSCVEVHDQGTPTTFTTSRARGCTFCIEGHCVPVPRLPSPPTCDSVQGPDCGQYFTAKGNRAAPCADANPLLSSLSLAGKKSDIHVGLLDGVKQQFGHAYSVNIDQMRLEQSLWRLETLAAHLIDGHGGLESQPLLLSNIVGHVAEPLLELSDGLKICASIESVAPEQQQLNEVAGDVPAGDV</sequence>
<dbReference type="GO" id="GO:0004930">
    <property type="term" value="F:G protein-coupled receptor activity"/>
    <property type="evidence" value="ECO:0007669"/>
    <property type="project" value="InterPro"/>
</dbReference>
<name>A0A1I8HT20_9PLAT</name>
<dbReference type="PROSITE" id="PS50262">
    <property type="entry name" value="G_PROTEIN_RECEP_F1_2"/>
    <property type="match status" value="1"/>
</dbReference>
<feature type="transmembrane region" description="Helical" evidence="5">
    <location>
        <begin position="20"/>
        <end position="42"/>
    </location>
</feature>
<keyword evidence="3 5" id="KW-1133">Transmembrane helix</keyword>
<organism evidence="7 8">
    <name type="scientific">Macrostomum lignano</name>
    <dbReference type="NCBI Taxonomy" id="282301"/>
    <lineage>
        <taxon>Eukaryota</taxon>
        <taxon>Metazoa</taxon>
        <taxon>Spiralia</taxon>
        <taxon>Lophotrochozoa</taxon>
        <taxon>Platyhelminthes</taxon>
        <taxon>Rhabditophora</taxon>
        <taxon>Macrostomorpha</taxon>
        <taxon>Macrostomida</taxon>
        <taxon>Macrostomidae</taxon>
        <taxon>Macrostomum</taxon>
    </lineage>
</organism>
<evidence type="ECO:0000256" key="3">
    <source>
        <dbReference type="ARBA" id="ARBA00022989"/>
    </source>
</evidence>
<dbReference type="WBParaSite" id="maker-uti_cns_0007888-snap-gene-0.3-mRNA-1">
    <property type="protein sequence ID" value="maker-uti_cns_0007888-snap-gene-0.3-mRNA-1"/>
    <property type="gene ID" value="maker-uti_cns_0007888-snap-gene-0.3"/>
</dbReference>
<comment type="subcellular location">
    <subcellularLocation>
        <location evidence="1">Membrane</location>
    </subcellularLocation>
</comment>
<evidence type="ECO:0000259" key="6">
    <source>
        <dbReference type="PROSITE" id="PS50262"/>
    </source>
</evidence>
<reference evidence="8" key="1">
    <citation type="submission" date="2016-11" db="UniProtKB">
        <authorList>
            <consortium name="WormBaseParasite"/>
        </authorList>
    </citation>
    <scope>IDENTIFICATION</scope>
</reference>
<dbReference type="GO" id="GO:0016020">
    <property type="term" value="C:membrane"/>
    <property type="evidence" value="ECO:0007669"/>
    <property type="project" value="UniProtKB-SubCell"/>
</dbReference>
<dbReference type="Proteomes" id="UP000095280">
    <property type="component" value="Unplaced"/>
</dbReference>
<dbReference type="InterPro" id="IPR000276">
    <property type="entry name" value="GPCR_Rhodpsn"/>
</dbReference>
<feature type="transmembrane region" description="Helical" evidence="5">
    <location>
        <begin position="54"/>
        <end position="76"/>
    </location>
</feature>
<feature type="transmembrane region" description="Helical" evidence="5">
    <location>
        <begin position="328"/>
        <end position="348"/>
    </location>
</feature>
<dbReference type="Pfam" id="PF00001">
    <property type="entry name" value="7tm_1"/>
    <property type="match status" value="1"/>
</dbReference>
<feature type="transmembrane region" description="Helical" evidence="5">
    <location>
        <begin position="96"/>
        <end position="114"/>
    </location>
</feature>
<keyword evidence="4 5" id="KW-0472">Membrane</keyword>
<proteinExistence type="predicted"/>
<keyword evidence="7" id="KW-1185">Reference proteome</keyword>
<protein>
    <submittedName>
        <fullName evidence="8">G_PROTEIN_RECEP_F1_2 domain-containing protein</fullName>
    </submittedName>
</protein>
<evidence type="ECO:0000256" key="4">
    <source>
        <dbReference type="ARBA" id="ARBA00023136"/>
    </source>
</evidence>
<evidence type="ECO:0000256" key="2">
    <source>
        <dbReference type="ARBA" id="ARBA00022692"/>
    </source>
</evidence>
<dbReference type="PANTHER" id="PTHR46641:SF25">
    <property type="entry name" value="CNMAMIDE RECEPTOR-RELATED"/>
    <property type="match status" value="1"/>
</dbReference>
<dbReference type="InterPro" id="IPR052954">
    <property type="entry name" value="GPCR-Ligand_Int"/>
</dbReference>
<evidence type="ECO:0000313" key="7">
    <source>
        <dbReference type="Proteomes" id="UP000095280"/>
    </source>
</evidence>
<evidence type="ECO:0000256" key="5">
    <source>
        <dbReference type="SAM" id="Phobius"/>
    </source>
</evidence>
<accession>A0A1I8HT20</accession>
<dbReference type="Gene3D" id="1.20.1070.10">
    <property type="entry name" value="Rhodopsin 7-helix transmembrane proteins"/>
    <property type="match status" value="1"/>
</dbReference>
<feature type="transmembrane region" description="Helical" evidence="5">
    <location>
        <begin position="464"/>
        <end position="483"/>
    </location>
</feature>
<feature type="domain" description="G-protein coupled receptors family 1 profile" evidence="6">
    <location>
        <begin position="33"/>
        <end position="424"/>
    </location>
</feature>
<dbReference type="AlphaFoldDB" id="A0A1I8HT20"/>
<feature type="transmembrane region" description="Helical" evidence="5">
    <location>
        <begin position="401"/>
        <end position="427"/>
    </location>
</feature>
<feature type="transmembrane region" description="Helical" evidence="5">
    <location>
        <begin position="200"/>
        <end position="222"/>
    </location>
</feature>
<evidence type="ECO:0000256" key="1">
    <source>
        <dbReference type="ARBA" id="ARBA00004370"/>
    </source>
</evidence>
<dbReference type="SUPFAM" id="SSF81321">
    <property type="entry name" value="Family A G protein-coupled receptor-like"/>
    <property type="match status" value="1"/>
</dbReference>
<dbReference type="InterPro" id="IPR017452">
    <property type="entry name" value="GPCR_Rhodpsn_7TM"/>
</dbReference>
<evidence type="ECO:0000313" key="8">
    <source>
        <dbReference type="WBParaSite" id="maker-uti_cns_0007888-snap-gene-0.3-mRNA-1"/>
    </source>
</evidence>
<keyword evidence="2 5" id="KW-0812">Transmembrane</keyword>